<keyword evidence="2" id="KW-0472">Membrane</keyword>
<feature type="transmembrane region" description="Helical" evidence="2">
    <location>
        <begin position="64"/>
        <end position="82"/>
    </location>
</feature>
<sequence>MSAADERGRSRSDRVRFGRGAAPPRPAATGRRTREPRLTRTRARAVGVVAATTDWLGVSSARRAAVLAFVACAIALSVAVPLRNFLTQRQELAAVSEQQRALAAEVDELTRRRAELADPDRVVADARSRLGYVRPGEVPFIVQLPEPVRSGPGQDGAGDAPWYARLWREVSEGTT</sequence>
<accession>A0ABW1IZG2</accession>
<dbReference type="Pfam" id="PF04977">
    <property type="entry name" value="DivIC"/>
    <property type="match status" value="1"/>
</dbReference>
<dbReference type="Proteomes" id="UP001596302">
    <property type="component" value="Unassembled WGS sequence"/>
</dbReference>
<keyword evidence="2" id="KW-0812">Transmembrane</keyword>
<keyword evidence="4" id="KW-1185">Reference proteome</keyword>
<feature type="region of interest" description="Disordered" evidence="1">
    <location>
        <begin position="1"/>
        <end position="39"/>
    </location>
</feature>
<evidence type="ECO:0000313" key="4">
    <source>
        <dbReference type="Proteomes" id="UP001596302"/>
    </source>
</evidence>
<dbReference type="EMBL" id="JBHSQW010000014">
    <property type="protein sequence ID" value="MFC5993841.1"/>
    <property type="molecule type" value="Genomic_DNA"/>
</dbReference>
<proteinExistence type="predicted"/>
<reference evidence="4" key="1">
    <citation type="journal article" date="2019" name="Int. J. Syst. Evol. Microbiol.">
        <title>The Global Catalogue of Microorganisms (GCM) 10K type strain sequencing project: providing services to taxonomists for standard genome sequencing and annotation.</title>
        <authorList>
            <consortium name="The Broad Institute Genomics Platform"/>
            <consortium name="The Broad Institute Genome Sequencing Center for Infectious Disease"/>
            <person name="Wu L."/>
            <person name="Ma J."/>
        </authorList>
    </citation>
    <scope>NUCLEOTIDE SEQUENCE [LARGE SCALE GENOMIC DNA]</scope>
    <source>
        <strain evidence="4">CCM 8391</strain>
    </source>
</reference>
<evidence type="ECO:0000256" key="2">
    <source>
        <dbReference type="SAM" id="Phobius"/>
    </source>
</evidence>
<comment type="caution">
    <text evidence="3">The sequence shown here is derived from an EMBL/GenBank/DDBJ whole genome shotgun (WGS) entry which is preliminary data.</text>
</comment>
<feature type="compositionally biased region" description="Low complexity" evidence="1">
    <location>
        <begin position="18"/>
        <end position="30"/>
    </location>
</feature>
<keyword evidence="2" id="KW-1133">Transmembrane helix</keyword>
<feature type="compositionally biased region" description="Basic and acidic residues" evidence="1">
    <location>
        <begin position="1"/>
        <end position="16"/>
    </location>
</feature>
<organism evidence="3 4">
    <name type="scientific">Pseudonocardia hispaniensis</name>
    <dbReference type="NCBI Taxonomy" id="904933"/>
    <lineage>
        <taxon>Bacteria</taxon>
        <taxon>Bacillati</taxon>
        <taxon>Actinomycetota</taxon>
        <taxon>Actinomycetes</taxon>
        <taxon>Pseudonocardiales</taxon>
        <taxon>Pseudonocardiaceae</taxon>
        <taxon>Pseudonocardia</taxon>
    </lineage>
</organism>
<name>A0ABW1IZG2_9PSEU</name>
<gene>
    <name evidence="3" type="ORF">ACFQE5_06400</name>
</gene>
<evidence type="ECO:0000313" key="3">
    <source>
        <dbReference type="EMBL" id="MFC5993841.1"/>
    </source>
</evidence>
<dbReference type="RefSeq" id="WP_379583847.1">
    <property type="nucleotide sequence ID" value="NZ_JBHSQW010000014.1"/>
</dbReference>
<protein>
    <submittedName>
        <fullName evidence="3">Septum formation initiator family protein</fullName>
    </submittedName>
</protein>
<dbReference type="InterPro" id="IPR007060">
    <property type="entry name" value="FtsL/DivIC"/>
</dbReference>
<evidence type="ECO:0000256" key="1">
    <source>
        <dbReference type="SAM" id="MobiDB-lite"/>
    </source>
</evidence>